<keyword evidence="2" id="KW-1185">Reference proteome</keyword>
<evidence type="ECO:0000313" key="2">
    <source>
        <dbReference type="Proteomes" id="UP000234331"/>
    </source>
</evidence>
<sequence>MSYLPLAGVRVLDLGILIPPALTGNKLVALGADVVKVENPGRSDRIRAIPPLVDGESAQHVGYNWGKRSICLNLKDEADRETFFALADVADVILENQLPGFWASIGIDFAALRRARPSLIVCSLTGFGQTGPLANLPSHGLNMDSLADSVVLETRDGEPRVGWSFSSWGNELGASNAAIAVCAAIAEVRRGGHGAWIDISCWDAAVEAHRTDILLTTRTGEPWDAHERSLGPFYDTYLSKDGRPVLLGALERKFWVNFCAGVGRPDLVDLHTGGEIEFGEEDASLRRELGGIFATATAAEWDQRFVDWDCPGATVLRTPEIMEHPHFAARELIEGEPGSWPLMRSAIRWHDCDERAGSALAPPPAPGEHQTEVLTEWLRRQD</sequence>
<dbReference type="Gene3D" id="3.40.50.10540">
    <property type="entry name" value="Crotonobetainyl-coa:carnitine coa-transferase, domain 1"/>
    <property type="match status" value="1"/>
</dbReference>
<reference evidence="1 2" key="1">
    <citation type="submission" date="2017-06" db="EMBL/GenBank/DDBJ databases">
        <authorList>
            <person name="Kim H.J."/>
            <person name="Triplett B.A."/>
        </authorList>
    </citation>
    <scope>NUCLEOTIDE SEQUENCE [LARGE SCALE GENOMIC DNA]</scope>
    <source>
        <strain evidence="1">FRACA_ARgP5</strain>
    </source>
</reference>
<name>A0A2I2KZ17_9ACTN</name>
<dbReference type="EMBL" id="FZMO01000512">
    <property type="protein sequence ID" value="SNQ50906.1"/>
    <property type="molecule type" value="Genomic_DNA"/>
</dbReference>
<dbReference type="SUPFAM" id="SSF89796">
    <property type="entry name" value="CoA-transferase family III (CaiB/BaiF)"/>
    <property type="match status" value="1"/>
</dbReference>
<evidence type="ECO:0000313" key="1">
    <source>
        <dbReference type="EMBL" id="SNQ50906.1"/>
    </source>
</evidence>
<proteinExistence type="predicted"/>
<dbReference type="InterPro" id="IPR003673">
    <property type="entry name" value="CoA-Trfase_fam_III"/>
</dbReference>
<dbReference type="GO" id="GO:0003824">
    <property type="term" value="F:catalytic activity"/>
    <property type="evidence" value="ECO:0007669"/>
    <property type="project" value="InterPro"/>
</dbReference>
<dbReference type="OrthoDB" id="9797653at2"/>
<organism evidence="1 2">
    <name type="scientific">Frankia canadensis</name>
    <dbReference type="NCBI Taxonomy" id="1836972"/>
    <lineage>
        <taxon>Bacteria</taxon>
        <taxon>Bacillati</taxon>
        <taxon>Actinomycetota</taxon>
        <taxon>Actinomycetes</taxon>
        <taxon>Frankiales</taxon>
        <taxon>Frankiaceae</taxon>
        <taxon>Frankia</taxon>
    </lineage>
</organism>
<evidence type="ECO:0008006" key="3">
    <source>
        <dbReference type="Google" id="ProtNLM"/>
    </source>
</evidence>
<dbReference type="InterPro" id="IPR050509">
    <property type="entry name" value="CoA-transferase_III"/>
</dbReference>
<dbReference type="PANTHER" id="PTHR48228:SF5">
    <property type="entry name" value="ALPHA-METHYLACYL-COA RACEMASE"/>
    <property type="match status" value="1"/>
</dbReference>
<dbReference type="PANTHER" id="PTHR48228">
    <property type="entry name" value="SUCCINYL-COA--D-CITRAMALATE COA-TRANSFERASE"/>
    <property type="match status" value="1"/>
</dbReference>
<dbReference type="AlphaFoldDB" id="A0A2I2KZ17"/>
<dbReference type="Proteomes" id="UP000234331">
    <property type="component" value="Unassembled WGS sequence"/>
</dbReference>
<dbReference type="InterPro" id="IPR044855">
    <property type="entry name" value="CoA-Trfase_III_dom3_sf"/>
</dbReference>
<dbReference type="InterPro" id="IPR023606">
    <property type="entry name" value="CoA-Trfase_III_dom_1_sf"/>
</dbReference>
<dbReference type="Pfam" id="PF02515">
    <property type="entry name" value="CoA_transf_3"/>
    <property type="match status" value="1"/>
</dbReference>
<gene>
    <name evidence="1" type="ORF">FRACA_560024</name>
</gene>
<dbReference type="Gene3D" id="3.30.1540.10">
    <property type="entry name" value="formyl-coa transferase, domain 3"/>
    <property type="match status" value="1"/>
</dbReference>
<accession>A0A2I2KZ17</accession>
<protein>
    <recommendedName>
        <fullName evidence="3">Acyl-CoA transferase/carnitine dehydratase</fullName>
    </recommendedName>
</protein>
<dbReference type="RefSeq" id="WP_101834479.1">
    <property type="nucleotide sequence ID" value="NZ_FZMO01000512.1"/>
</dbReference>